<name>A0A0D2WL25_CAPO3</name>
<evidence type="ECO:0000256" key="2">
    <source>
        <dbReference type="ARBA" id="ARBA00022692"/>
    </source>
</evidence>
<dbReference type="InterPro" id="IPR007203">
    <property type="entry name" value="ORMDL"/>
</dbReference>
<evidence type="ECO:0000256" key="5">
    <source>
        <dbReference type="SAM" id="Phobius"/>
    </source>
</evidence>
<sequence length="160" mass="18275">MSGDEASSYNNPNEVWLHGKGAWLAYILLLVVLRLAFASVPFLSVPVSFTLTNVVHNMLSFYLFHLMRGTPFVSADQGESARLTQWEQIDAGAQFTNTRKFLAAIPIVLFLLTSHYTEYDPVLFAINFVSLCIVMVAKLPQMHKVRLFWFFGRKFVDHEK</sequence>
<gene>
    <name evidence="6" type="ORF">CAOG_002320</name>
</gene>
<dbReference type="PANTHER" id="PTHR12665">
    <property type="entry name" value="ORMDL PROTEINS"/>
    <property type="match status" value="1"/>
</dbReference>
<dbReference type="OMA" id="STHYTHF"/>
<dbReference type="EMBL" id="KE346362">
    <property type="protein sequence ID" value="KJE91140.1"/>
    <property type="molecule type" value="Genomic_DNA"/>
</dbReference>
<dbReference type="Pfam" id="PF04061">
    <property type="entry name" value="ORMDL"/>
    <property type="match status" value="1"/>
</dbReference>
<dbReference type="PhylomeDB" id="A0A0D2WL25"/>
<keyword evidence="7" id="KW-1185">Reference proteome</keyword>
<dbReference type="OrthoDB" id="1932233at2759"/>
<dbReference type="GO" id="GO:0005789">
    <property type="term" value="C:endoplasmic reticulum membrane"/>
    <property type="evidence" value="ECO:0007669"/>
    <property type="project" value="InterPro"/>
</dbReference>
<protein>
    <submittedName>
        <fullName evidence="6">Ormdl2 protein</fullName>
    </submittedName>
</protein>
<reference evidence="7" key="1">
    <citation type="submission" date="2011-02" db="EMBL/GenBank/DDBJ databases">
        <title>The Genome Sequence of Capsaspora owczarzaki ATCC 30864.</title>
        <authorList>
            <person name="Russ C."/>
            <person name="Cuomo C."/>
            <person name="Burger G."/>
            <person name="Gray M.W."/>
            <person name="Holland P.W.H."/>
            <person name="King N."/>
            <person name="Lang F.B.F."/>
            <person name="Roger A.J."/>
            <person name="Ruiz-Trillo I."/>
            <person name="Young S.K."/>
            <person name="Zeng Q."/>
            <person name="Gargeya S."/>
            <person name="Alvarado L."/>
            <person name="Berlin A."/>
            <person name="Chapman S.B."/>
            <person name="Chen Z."/>
            <person name="Freedman E."/>
            <person name="Gellesch M."/>
            <person name="Goldberg J."/>
            <person name="Griggs A."/>
            <person name="Gujja S."/>
            <person name="Heilman E."/>
            <person name="Heiman D."/>
            <person name="Howarth C."/>
            <person name="Mehta T."/>
            <person name="Neiman D."/>
            <person name="Pearson M."/>
            <person name="Roberts A."/>
            <person name="Saif S."/>
            <person name="Shea T."/>
            <person name="Shenoy N."/>
            <person name="Sisk P."/>
            <person name="Stolte C."/>
            <person name="Sykes S."/>
            <person name="White J."/>
            <person name="Yandava C."/>
            <person name="Haas B."/>
            <person name="Nusbaum C."/>
            <person name="Birren B."/>
        </authorList>
    </citation>
    <scope>NUCLEOTIDE SEQUENCE</scope>
    <source>
        <strain evidence="7">ATCC 30864</strain>
    </source>
</reference>
<evidence type="ECO:0000256" key="4">
    <source>
        <dbReference type="ARBA" id="ARBA00023136"/>
    </source>
</evidence>
<dbReference type="eggNOG" id="KOG3319">
    <property type="taxonomic scope" value="Eukaryota"/>
</dbReference>
<dbReference type="PIRSF" id="PIRSF018147">
    <property type="entry name" value="ORMDL"/>
    <property type="match status" value="1"/>
</dbReference>
<accession>A0A0D2WL25</accession>
<comment type="subcellular location">
    <subcellularLocation>
        <location evidence="1">Membrane</location>
        <topology evidence="1">Multi-pass membrane protein</topology>
    </subcellularLocation>
</comment>
<dbReference type="FunCoup" id="A0A0D2WL25">
    <property type="interactions" value="218"/>
</dbReference>
<dbReference type="Proteomes" id="UP000008743">
    <property type="component" value="Unassembled WGS sequence"/>
</dbReference>
<feature type="transmembrane region" description="Helical" evidence="5">
    <location>
        <begin position="23"/>
        <end position="43"/>
    </location>
</feature>
<proteinExistence type="predicted"/>
<evidence type="ECO:0000256" key="1">
    <source>
        <dbReference type="ARBA" id="ARBA00004141"/>
    </source>
</evidence>
<dbReference type="STRING" id="595528.A0A0D2WL25"/>
<keyword evidence="4 5" id="KW-0472">Membrane</keyword>
<keyword evidence="3 5" id="KW-1133">Transmembrane helix</keyword>
<evidence type="ECO:0000313" key="6">
    <source>
        <dbReference type="EMBL" id="KJE91140.1"/>
    </source>
</evidence>
<dbReference type="InParanoid" id="A0A0D2WL25"/>
<dbReference type="AlphaFoldDB" id="A0A0D2WL25"/>
<keyword evidence="2 5" id="KW-0812">Transmembrane</keyword>
<organism evidence="6 7">
    <name type="scientific">Capsaspora owczarzaki (strain ATCC 30864)</name>
    <dbReference type="NCBI Taxonomy" id="595528"/>
    <lineage>
        <taxon>Eukaryota</taxon>
        <taxon>Filasterea</taxon>
        <taxon>Capsaspora</taxon>
    </lineage>
</organism>
<dbReference type="RefSeq" id="XP_004349070.1">
    <property type="nucleotide sequence ID" value="XM_004349020.2"/>
</dbReference>
<evidence type="ECO:0000313" key="7">
    <source>
        <dbReference type="Proteomes" id="UP000008743"/>
    </source>
</evidence>
<feature type="transmembrane region" description="Helical" evidence="5">
    <location>
        <begin position="122"/>
        <end position="139"/>
    </location>
</feature>
<evidence type="ECO:0000256" key="3">
    <source>
        <dbReference type="ARBA" id="ARBA00022989"/>
    </source>
</evidence>